<comment type="caution">
    <text evidence="5">The sequence shown here is derived from an EMBL/GenBank/DDBJ whole genome shotgun (WGS) entry which is preliminary data.</text>
</comment>
<dbReference type="GO" id="GO:0003677">
    <property type="term" value="F:DNA binding"/>
    <property type="evidence" value="ECO:0007669"/>
    <property type="project" value="UniProtKB-KW"/>
</dbReference>
<dbReference type="Pfam" id="PF07729">
    <property type="entry name" value="FCD"/>
    <property type="match status" value="1"/>
</dbReference>
<dbReference type="InterPro" id="IPR011711">
    <property type="entry name" value="GntR_C"/>
</dbReference>
<dbReference type="Proteomes" id="UP000188613">
    <property type="component" value="Unassembled WGS sequence"/>
</dbReference>
<dbReference type="EMBL" id="MSFI01000004">
    <property type="protein sequence ID" value="OMP68299.1"/>
    <property type="molecule type" value="Genomic_DNA"/>
</dbReference>
<accession>A0A1V2ABD8</accession>
<dbReference type="GO" id="GO:0003700">
    <property type="term" value="F:DNA-binding transcription factor activity"/>
    <property type="evidence" value="ECO:0007669"/>
    <property type="project" value="InterPro"/>
</dbReference>
<dbReference type="Gene3D" id="1.20.120.530">
    <property type="entry name" value="GntR ligand-binding domain-like"/>
    <property type="match status" value="1"/>
</dbReference>
<dbReference type="InterPro" id="IPR036390">
    <property type="entry name" value="WH_DNA-bd_sf"/>
</dbReference>
<dbReference type="PROSITE" id="PS50949">
    <property type="entry name" value="HTH_GNTR"/>
    <property type="match status" value="1"/>
</dbReference>
<organism evidence="5 6">
    <name type="scientific">Domibacillus epiphyticus</name>
    <dbReference type="NCBI Taxonomy" id="1714355"/>
    <lineage>
        <taxon>Bacteria</taxon>
        <taxon>Bacillati</taxon>
        <taxon>Bacillota</taxon>
        <taxon>Bacilli</taxon>
        <taxon>Bacillales</taxon>
        <taxon>Bacillaceae</taxon>
        <taxon>Domibacillus</taxon>
    </lineage>
</organism>
<dbReference type="InterPro" id="IPR036388">
    <property type="entry name" value="WH-like_DNA-bd_sf"/>
</dbReference>
<dbReference type="OrthoDB" id="2374506at2"/>
<dbReference type="AlphaFoldDB" id="A0A1V2ABD8"/>
<evidence type="ECO:0000256" key="2">
    <source>
        <dbReference type="ARBA" id="ARBA00023125"/>
    </source>
</evidence>
<reference evidence="5 6" key="1">
    <citation type="submission" date="2016-12" db="EMBL/GenBank/DDBJ databases">
        <title>Domibacillus sp. SAB 38T whole genome sequencing.</title>
        <authorList>
            <person name="Verma A."/>
            <person name="Ojha A.K."/>
            <person name="Krishnamurthi S."/>
        </authorList>
    </citation>
    <scope>NUCLEOTIDE SEQUENCE [LARGE SCALE GENOMIC DNA]</scope>
    <source>
        <strain evidence="5 6">SAB 38</strain>
    </source>
</reference>
<dbReference type="Gene3D" id="1.10.10.10">
    <property type="entry name" value="Winged helix-like DNA-binding domain superfamily/Winged helix DNA-binding domain"/>
    <property type="match status" value="1"/>
</dbReference>
<sequence length="216" mass="24830">MGSHHFVNNALSNSIAEHITEQIITGELKPGEKLIEHNYAEEYGTSRAPVREAIYLLAIEGLVERIPRKGAIVKEYTEQEMYDLLEIRNMLENMAIDRIQKHGTDQVLLKEMNQVLEEMKKVEAVHSYTQLNHSFHMCLIKMSKSETIKTMYSRLGWPLLRIQSLSFANKGNIKKSITEHATIIRLLDEQNMNELSAVLLKHNEDVIFSIQKKLGS</sequence>
<evidence type="ECO:0000259" key="4">
    <source>
        <dbReference type="PROSITE" id="PS50949"/>
    </source>
</evidence>
<dbReference type="InterPro" id="IPR008920">
    <property type="entry name" value="TF_FadR/GntR_C"/>
</dbReference>
<evidence type="ECO:0000256" key="1">
    <source>
        <dbReference type="ARBA" id="ARBA00023015"/>
    </source>
</evidence>
<proteinExistence type="predicted"/>
<keyword evidence="6" id="KW-1185">Reference proteome</keyword>
<dbReference type="CDD" id="cd07377">
    <property type="entry name" value="WHTH_GntR"/>
    <property type="match status" value="1"/>
</dbReference>
<dbReference type="PANTHER" id="PTHR43537:SF24">
    <property type="entry name" value="GLUCONATE OPERON TRANSCRIPTIONAL REPRESSOR"/>
    <property type="match status" value="1"/>
</dbReference>
<keyword evidence="3" id="KW-0804">Transcription</keyword>
<protein>
    <submittedName>
        <fullName evidence="5">GntR family transcriptional regulator</fullName>
    </submittedName>
</protein>
<dbReference type="SUPFAM" id="SSF48008">
    <property type="entry name" value="GntR ligand-binding domain-like"/>
    <property type="match status" value="1"/>
</dbReference>
<gene>
    <name evidence="5" type="ORF">BTO28_02480</name>
</gene>
<dbReference type="PANTHER" id="PTHR43537">
    <property type="entry name" value="TRANSCRIPTIONAL REGULATOR, GNTR FAMILY"/>
    <property type="match status" value="1"/>
</dbReference>
<dbReference type="SMART" id="SM00895">
    <property type="entry name" value="FCD"/>
    <property type="match status" value="1"/>
</dbReference>
<name>A0A1V2ABD8_9BACI</name>
<dbReference type="InterPro" id="IPR000524">
    <property type="entry name" value="Tscrpt_reg_HTH_GntR"/>
</dbReference>
<dbReference type="SUPFAM" id="SSF46785">
    <property type="entry name" value="Winged helix' DNA-binding domain"/>
    <property type="match status" value="1"/>
</dbReference>
<evidence type="ECO:0000313" key="5">
    <source>
        <dbReference type="EMBL" id="OMP68299.1"/>
    </source>
</evidence>
<feature type="domain" description="HTH gntR-type" evidence="4">
    <location>
        <begin position="9"/>
        <end position="76"/>
    </location>
</feature>
<dbReference type="STRING" id="1714355.BTO28_02480"/>
<dbReference type="SMART" id="SM00345">
    <property type="entry name" value="HTH_GNTR"/>
    <property type="match status" value="1"/>
</dbReference>
<keyword evidence="2" id="KW-0238">DNA-binding</keyword>
<evidence type="ECO:0000256" key="3">
    <source>
        <dbReference type="ARBA" id="ARBA00023163"/>
    </source>
</evidence>
<dbReference type="RefSeq" id="WP_076763722.1">
    <property type="nucleotide sequence ID" value="NZ_MSFI01000004.1"/>
</dbReference>
<evidence type="ECO:0000313" key="6">
    <source>
        <dbReference type="Proteomes" id="UP000188613"/>
    </source>
</evidence>
<keyword evidence="1" id="KW-0805">Transcription regulation</keyword>
<dbReference type="Pfam" id="PF00392">
    <property type="entry name" value="GntR"/>
    <property type="match status" value="1"/>
</dbReference>